<dbReference type="Proteomes" id="UP000182860">
    <property type="component" value="Unassembled WGS sequence"/>
</dbReference>
<gene>
    <name evidence="2" type="ORF">AUJ35_02835</name>
</gene>
<keyword evidence="1" id="KW-1133">Transmembrane helix</keyword>
<comment type="caution">
    <text evidence="2">The sequence shown here is derived from an EMBL/GenBank/DDBJ whole genome shotgun (WGS) entry which is preliminary data.</text>
</comment>
<dbReference type="EMBL" id="MNUV01000051">
    <property type="protein sequence ID" value="OIO07081.1"/>
    <property type="molecule type" value="Genomic_DNA"/>
</dbReference>
<evidence type="ECO:0000256" key="1">
    <source>
        <dbReference type="SAM" id="Phobius"/>
    </source>
</evidence>
<accession>A0A1J4T6S2</accession>
<dbReference type="AlphaFoldDB" id="A0A1J4T6S2"/>
<keyword evidence="1" id="KW-0472">Membrane</keyword>
<keyword evidence="1" id="KW-0812">Transmembrane</keyword>
<sequence>MAIKKVVPIKKSKVKAKVKAKIFKATVKKAVVVKAPVNFPARTFIIISIIVFVATGLFLMWWSYLASSNSSTVDGNAWIYSRHKYDQYHAVNCSGDPLITMPNCPRGN</sequence>
<evidence type="ECO:0000313" key="2">
    <source>
        <dbReference type="EMBL" id="OIO07081.1"/>
    </source>
</evidence>
<feature type="transmembrane region" description="Helical" evidence="1">
    <location>
        <begin position="44"/>
        <end position="64"/>
    </location>
</feature>
<organism evidence="2 3">
    <name type="scientific">Candidatus Falkowbacteria bacterium CG1_02_41_21</name>
    <dbReference type="NCBI Taxonomy" id="1805147"/>
    <lineage>
        <taxon>Bacteria</taxon>
        <taxon>Candidatus Falkowiibacteriota</taxon>
    </lineage>
</organism>
<proteinExistence type="predicted"/>
<protein>
    <submittedName>
        <fullName evidence="2">Uncharacterized protein</fullName>
    </submittedName>
</protein>
<evidence type="ECO:0000313" key="3">
    <source>
        <dbReference type="Proteomes" id="UP000182860"/>
    </source>
</evidence>
<reference evidence="2 3" key="1">
    <citation type="journal article" date="2016" name="Environ. Microbiol.">
        <title>Genomic resolution of a cold subsurface aquifer community provides metabolic insights for novel microbes adapted to high CO concentrations.</title>
        <authorList>
            <person name="Probst A.J."/>
            <person name="Castelle C.J."/>
            <person name="Singh A."/>
            <person name="Brown C.T."/>
            <person name="Anantharaman K."/>
            <person name="Sharon I."/>
            <person name="Hug L.A."/>
            <person name="Burstein D."/>
            <person name="Emerson J.B."/>
            <person name="Thomas B.C."/>
            <person name="Banfield J.F."/>
        </authorList>
    </citation>
    <scope>NUCLEOTIDE SEQUENCE [LARGE SCALE GENOMIC DNA]</scope>
    <source>
        <strain evidence="2">CG1_02_41_21</strain>
    </source>
</reference>
<name>A0A1J4T6S2_9BACT</name>